<evidence type="ECO:0000313" key="4">
    <source>
        <dbReference type="Proteomes" id="UP000245634"/>
    </source>
</evidence>
<dbReference type="PROSITE" id="PS50005">
    <property type="entry name" value="TPR"/>
    <property type="match status" value="2"/>
</dbReference>
<dbReference type="SMART" id="SM00530">
    <property type="entry name" value="HTH_XRE"/>
    <property type="match status" value="1"/>
</dbReference>
<proteinExistence type="predicted"/>
<evidence type="ECO:0000313" key="3">
    <source>
        <dbReference type="EMBL" id="PWK15035.1"/>
    </source>
</evidence>
<accession>A0A316DBQ5</accession>
<keyword evidence="3" id="KW-0238">DNA-binding</keyword>
<dbReference type="InterPro" id="IPR019734">
    <property type="entry name" value="TPR_rpt"/>
</dbReference>
<dbReference type="GO" id="GO:0003677">
    <property type="term" value="F:DNA binding"/>
    <property type="evidence" value="ECO:0007669"/>
    <property type="project" value="UniProtKB-KW"/>
</dbReference>
<feature type="domain" description="HTH cro/C1-type" evidence="2">
    <location>
        <begin position="7"/>
        <end position="60"/>
    </location>
</feature>
<dbReference type="OrthoDB" id="252257at2"/>
<dbReference type="EMBL" id="QGGL01000004">
    <property type="protein sequence ID" value="PWK15035.1"/>
    <property type="molecule type" value="Genomic_DNA"/>
</dbReference>
<dbReference type="InterPro" id="IPR010982">
    <property type="entry name" value="Lambda_DNA-bd_dom_sf"/>
</dbReference>
<keyword evidence="1" id="KW-0802">TPR repeat</keyword>
<evidence type="ECO:0000256" key="1">
    <source>
        <dbReference type="PROSITE-ProRule" id="PRU00339"/>
    </source>
</evidence>
<dbReference type="Pfam" id="PF12688">
    <property type="entry name" value="TPR_5"/>
    <property type="match status" value="1"/>
</dbReference>
<dbReference type="AlphaFoldDB" id="A0A316DBQ5"/>
<gene>
    <name evidence="3" type="ORF">C7459_104241</name>
</gene>
<dbReference type="Gene3D" id="1.25.40.10">
    <property type="entry name" value="Tetratricopeptide repeat domain"/>
    <property type="match status" value="3"/>
</dbReference>
<name>A0A316DBQ5_9BACL</name>
<dbReference type="PANTHER" id="PTHR37038">
    <property type="entry name" value="TRANSCRIPTIONAL REGULATOR-RELATED"/>
    <property type="match status" value="1"/>
</dbReference>
<protein>
    <submittedName>
        <fullName evidence="3">DNA-binding XRE family transcriptional regulator</fullName>
    </submittedName>
</protein>
<dbReference type="InterPro" id="IPR041656">
    <property type="entry name" value="TPR_5"/>
</dbReference>
<dbReference type="PANTHER" id="PTHR37038:SF14">
    <property type="entry name" value="TRANSCRIPTIONAL ACTIVATOR"/>
    <property type="match status" value="1"/>
</dbReference>
<organism evidence="3 4">
    <name type="scientific">Tumebacillus permanentifrigoris</name>
    <dbReference type="NCBI Taxonomy" id="378543"/>
    <lineage>
        <taxon>Bacteria</taxon>
        <taxon>Bacillati</taxon>
        <taxon>Bacillota</taxon>
        <taxon>Bacilli</taxon>
        <taxon>Bacillales</taxon>
        <taxon>Alicyclobacillaceae</taxon>
        <taxon>Tumebacillus</taxon>
    </lineage>
</organism>
<reference evidence="3 4" key="1">
    <citation type="submission" date="2018-05" db="EMBL/GenBank/DDBJ databases">
        <title>Genomic Encyclopedia of Type Strains, Phase IV (KMG-IV): sequencing the most valuable type-strain genomes for metagenomic binning, comparative biology and taxonomic classification.</title>
        <authorList>
            <person name="Goeker M."/>
        </authorList>
    </citation>
    <scope>NUCLEOTIDE SEQUENCE [LARGE SCALE GENOMIC DNA]</scope>
    <source>
        <strain evidence="3 4">DSM 18773</strain>
    </source>
</reference>
<sequence length="429" mass="48633">MSLGTKIRALRLTKGLTQSDLGAGLVTPSMISQIESDKAKPSYKVLEAIATKLEEPLEYFLADIAAQMEQASSFKVARALMNAEKFDHAVSLLENLLEDMSSGLNEAEVRFSLGICYMNLGELERSKLSHEQAIELYESKLDYEGNIKALIQLGLVFKNQKKPHKSIYEWRRSLVLFDNLLHSQPVLKAEVLMHLAAVCNQLGEYQEALLDYQEAYKMLNKTNQLKEIGLLYMEMGSGYAQAQEFEKAGEYAQHAIAIFDALNMIKLRLKINIQYAVSLREQGKAKESLQILVACIETCHQQSLEEELCLVYGEIAFHHYYQSEYDQAREAVQHGLASLSNDSLPSGHLYKTKGRIEAAYGDASLALQNFEIAVTVYIEHNRHLDLATTYKEIADLYERIGDFKKSTQYLNLMNEAYMENLRERGILLT</sequence>
<dbReference type="CDD" id="cd00093">
    <property type="entry name" value="HTH_XRE"/>
    <property type="match status" value="1"/>
</dbReference>
<keyword evidence="4" id="KW-1185">Reference proteome</keyword>
<dbReference type="SUPFAM" id="SSF48452">
    <property type="entry name" value="TPR-like"/>
    <property type="match status" value="3"/>
</dbReference>
<dbReference type="InterPro" id="IPR011990">
    <property type="entry name" value="TPR-like_helical_dom_sf"/>
</dbReference>
<dbReference type="PROSITE" id="PS50943">
    <property type="entry name" value="HTH_CROC1"/>
    <property type="match status" value="1"/>
</dbReference>
<feature type="repeat" description="TPR" evidence="1">
    <location>
        <begin position="189"/>
        <end position="222"/>
    </location>
</feature>
<evidence type="ECO:0000259" key="2">
    <source>
        <dbReference type="PROSITE" id="PS50943"/>
    </source>
</evidence>
<dbReference type="SUPFAM" id="SSF47413">
    <property type="entry name" value="lambda repressor-like DNA-binding domains"/>
    <property type="match status" value="1"/>
</dbReference>
<dbReference type="Pfam" id="PF13181">
    <property type="entry name" value="TPR_8"/>
    <property type="match status" value="1"/>
</dbReference>
<dbReference type="Pfam" id="PF01381">
    <property type="entry name" value="HTH_3"/>
    <property type="match status" value="1"/>
</dbReference>
<feature type="repeat" description="TPR" evidence="1">
    <location>
        <begin position="107"/>
        <end position="140"/>
    </location>
</feature>
<dbReference type="InterPro" id="IPR053163">
    <property type="entry name" value="HTH-type_regulator_Rgg"/>
</dbReference>
<dbReference type="RefSeq" id="WP_109687532.1">
    <property type="nucleotide sequence ID" value="NZ_QGGL01000004.1"/>
</dbReference>
<dbReference type="InterPro" id="IPR001387">
    <property type="entry name" value="Cro/C1-type_HTH"/>
</dbReference>
<dbReference type="SMART" id="SM00028">
    <property type="entry name" value="TPR"/>
    <property type="match status" value="6"/>
</dbReference>
<comment type="caution">
    <text evidence="3">The sequence shown here is derived from an EMBL/GenBank/DDBJ whole genome shotgun (WGS) entry which is preliminary data.</text>
</comment>
<dbReference type="Gene3D" id="1.10.260.40">
    <property type="entry name" value="lambda repressor-like DNA-binding domains"/>
    <property type="match status" value="1"/>
</dbReference>
<dbReference type="Proteomes" id="UP000245634">
    <property type="component" value="Unassembled WGS sequence"/>
</dbReference>